<dbReference type="GO" id="GO:0045505">
    <property type="term" value="F:dynein intermediate chain binding"/>
    <property type="evidence" value="ECO:0007669"/>
    <property type="project" value="InterPro"/>
</dbReference>
<dbReference type="InterPro" id="IPR035706">
    <property type="entry name" value="AAA_9"/>
</dbReference>
<evidence type="ECO:0000259" key="1">
    <source>
        <dbReference type="Pfam" id="PF12781"/>
    </source>
</evidence>
<dbReference type="InterPro" id="IPR026983">
    <property type="entry name" value="DHC"/>
</dbReference>
<name>A0A5E4QBP3_9NEOP</name>
<dbReference type="Gene3D" id="1.20.920.20">
    <property type="match status" value="1"/>
</dbReference>
<proteinExistence type="predicted"/>
<protein>
    <recommendedName>
        <fullName evidence="1">Dynein heavy chain ATP-binding dynein motor region domain-containing protein</fullName>
    </recommendedName>
</protein>
<dbReference type="GO" id="GO:0060294">
    <property type="term" value="P:cilium movement involved in cell motility"/>
    <property type="evidence" value="ECO:0007669"/>
    <property type="project" value="TreeGrafter"/>
</dbReference>
<reference evidence="2 3" key="1">
    <citation type="submission" date="2017-07" db="EMBL/GenBank/DDBJ databases">
        <authorList>
            <person name="Talla V."/>
            <person name="Backstrom N."/>
        </authorList>
    </citation>
    <scope>NUCLEOTIDE SEQUENCE [LARGE SCALE GENOMIC DNA]</scope>
</reference>
<feature type="domain" description="Dynein heavy chain ATP-binding dynein motor region" evidence="1">
    <location>
        <begin position="147"/>
        <end position="216"/>
    </location>
</feature>
<dbReference type="GO" id="GO:0030286">
    <property type="term" value="C:dynein complex"/>
    <property type="evidence" value="ECO:0007669"/>
    <property type="project" value="InterPro"/>
</dbReference>
<evidence type="ECO:0000313" key="2">
    <source>
        <dbReference type="EMBL" id="VVC94861.1"/>
    </source>
</evidence>
<dbReference type="Proteomes" id="UP000324832">
    <property type="component" value="Unassembled WGS sequence"/>
</dbReference>
<dbReference type="PANTHER" id="PTHR10676">
    <property type="entry name" value="DYNEIN HEAVY CHAIN FAMILY PROTEIN"/>
    <property type="match status" value="1"/>
</dbReference>
<dbReference type="GO" id="GO:0097729">
    <property type="term" value="C:9+2 motile cilium"/>
    <property type="evidence" value="ECO:0007669"/>
    <property type="project" value="TreeGrafter"/>
</dbReference>
<accession>A0A5E4QBP3</accession>
<dbReference type="AlphaFoldDB" id="A0A5E4QBP3"/>
<evidence type="ECO:0000313" key="3">
    <source>
        <dbReference type="Proteomes" id="UP000324832"/>
    </source>
</evidence>
<dbReference type="GO" id="GO:0051959">
    <property type="term" value="F:dynein light intermediate chain binding"/>
    <property type="evidence" value="ECO:0007669"/>
    <property type="project" value="InterPro"/>
</dbReference>
<keyword evidence="3" id="KW-1185">Reference proteome</keyword>
<gene>
    <name evidence="2" type="ORF">LSINAPIS_LOCUS6712</name>
</gene>
<organism evidence="2 3">
    <name type="scientific">Leptidea sinapis</name>
    <dbReference type="NCBI Taxonomy" id="189913"/>
    <lineage>
        <taxon>Eukaryota</taxon>
        <taxon>Metazoa</taxon>
        <taxon>Ecdysozoa</taxon>
        <taxon>Arthropoda</taxon>
        <taxon>Hexapoda</taxon>
        <taxon>Insecta</taxon>
        <taxon>Pterygota</taxon>
        <taxon>Neoptera</taxon>
        <taxon>Endopterygota</taxon>
        <taxon>Lepidoptera</taxon>
        <taxon>Glossata</taxon>
        <taxon>Ditrysia</taxon>
        <taxon>Papilionoidea</taxon>
        <taxon>Pieridae</taxon>
        <taxon>Dismorphiinae</taxon>
        <taxon>Leptidea</taxon>
    </lineage>
</organism>
<sequence length="416" mass="48248">MNFILNFALTKMIRKIIFQNRFTLFLLPYRNFTYFIVQTKGTVLSIDIQKIFENRSKKNYLLLQLETISTEIEQLNQRSLLSAAYVVYLPHLTEPQAREWLKKWSSQIGFGDDSFSVINFLSSPEKQLKWEADGLPLDHSIRGLDVHQLIHYTVQKQNPEINERSKEMKIKRAALQYQLHQLQENLLKDLSSSNDILHDENLVESLNKTRSASDTVTEALELAAAVDKELSSHCDTFRTSAGRAARLVLAVKELANQRPLLSVPLDTMLDNSKDINNEELIKYMSRRIIERVLLSVPKKEKYTIVLHLLRQVFPDHFPDSSQKIFSGMSHIKVIILIAFCIFKHILLKKAVITPCNVYLRFVSTQKYTPISKLCISIIEFNRFYQEKYIYCSNEDPPDVVEKNLGILKLLNDKENP</sequence>
<dbReference type="EMBL" id="FZQP02002137">
    <property type="protein sequence ID" value="VVC94861.1"/>
    <property type="molecule type" value="Genomic_DNA"/>
</dbReference>
<dbReference type="GO" id="GO:0008569">
    <property type="term" value="F:minus-end-directed microtubule motor activity"/>
    <property type="evidence" value="ECO:0007669"/>
    <property type="project" value="TreeGrafter"/>
</dbReference>
<dbReference type="Pfam" id="PF12781">
    <property type="entry name" value="AAA_9"/>
    <property type="match status" value="1"/>
</dbReference>